<comment type="caution">
    <text evidence="3">The sequence shown here is derived from an EMBL/GenBank/DDBJ whole genome shotgun (WGS) entry which is preliminary data.</text>
</comment>
<evidence type="ECO:0000259" key="2">
    <source>
        <dbReference type="Pfam" id="PF21553"/>
    </source>
</evidence>
<dbReference type="STRING" id="1802115.A2756_05510"/>
<dbReference type="InterPro" id="IPR002376">
    <property type="entry name" value="Formyl_transf_N"/>
</dbReference>
<name>A0A1G2G2U2_9BACT</name>
<dbReference type="EMBL" id="MHNL01000027">
    <property type="protein sequence ID" value="OGZ44128.1"/>
    <property type="molecule type" value="Genomic_DNA"/>
</dbReference>
<dbReference type="Gene3D" id="3.10.25.20">
    <property type="match status" value="1"/>
</dbReference>
<dbReference type="Pfam" id="PF21553">
    <property type="entry name" value="Formyl_trans_C_2"/>
    <property type="match status" value="1"/>
</dbReference>
<reference evidence="3 4" key="1">
    <citation type="journal article" date="2016" name="Nat. Commun.">
        <title>Thousands of microbial genomes shed light on interconnected biogeochemical processes in an aquifer system.</title>
        <authorList>
            <person name="Anantharaman K."/>
            <person name="Brown C.T."/>
            <person name="Hug L.A."/>
            <person name="Sharon I."/>
            <person name="Castelle C.J."/>
            <person name="Probst A.J."/>
            <person name="Thomas B.C."/>
            <person name="Singh A."/>
            <person name="Wilkins M.J."/>
            <person name="Karaoz U."/>
            <person name="Brodie E.L."/>
            <person name="Williams K.H."/>
            <person name="Hubbard S.S."/>
            <person name="Banfield J.F."/>
        </authorList>
    </citation>
    <scope>NUCLEOTIDE SEQUENCE [LARGE SCALE GENOMIC DNA]</scope>
</reference>
<dbReference type="Proteomes" id="UP000177785">
    <property type="component" value="Unassembled WGS sequence"/>
</dbReference>
<feature type="domain" description="Formyl transferase N-terminal" evidence="1">
    <location>
        <begin position="37"/>
        <end position="124"/>
    </location>
</feature>
<dbReference type="InterPro" id="IPR049355">
    <property type="entry name" value="Formyl_trans-like_C"/>
</dbReference>
<keyword evidence="3" id="KW-0808">Transferase</keyword>
<dbReference type="CDD" id="cd08821">
    <property type="entry name" value="FMT_core_like_1"/>
    <property type="match status" value="1"/>
</dbReference>
<dbReference type="InterPro" id="IPR036477">
    <property type="entry name" value="Formyl_transf_N_sf"/>
</dbReference>
<dbReference type="Gene3D" id="3.40.50.170">
    <property type="entry name" value="Formyl transferase, N-terminal domain"/>
    <property type="match status" value="1"/>
</dbReference>
<dbReference type="InterPro" id="IPR011034">
    <property type="entry name" value="Formyl_transferase-like_C_sf"/>
</dbReference>
<evidence type="ECO:0000313" key="4">
    <source>
        <dbReference type="Proteomes" id="UP000177785"/>
    </source>
</evidence>
<accession>A0A1G2G2U2</accession>
<sequence length="231" mass="26551">MSSGKTYVVCGLNSWNQTTFDHRLAVLPGSWHFIGSREELTVERLRLWNPDTVFFLHWSWIVPEEIINAYECVNFHMTDLPYGRGGSPLQNLILRGHRMTKLTAHRMSPEVDAGPIYCKEDLDLSGSAEEILRRASELAATMIERILQESPIPQAQQGEVVLFERRKPEQSKMPPPASLEELYDFIRMLDAERYPLAFFSKDGFRYEFHHAQWKNTALEASVLITPSDVSP</sequence>
<dbReference type="AlphaFoldDB" id="A0A1G2G2U2"/>
<organism evidence="3 4">
    <name type="scientific">Candidatus Ryanbacteria bacterium RIFCSPHIGHO2_01_FULL_48_27</name>
    <dbReference type="NCBI Taxonomy" id="1802115"/>
    <lineage>
        <taxon>Bacteria</taxon>
        <taxon>Candidatus Ryaniibacteriota</taxon>
    </lineage>
</organism>
<dbReference type="SUPFAM" id="SSF50486">
    <property type="entry name" value="FMT C-terminal domain-like"/>
    <property type="match status" value="1"/>
</dbReference>
<evidence type="ECO:0000313" key="3">
    <source>
        <dbReference type="EMBL" id="OGZ44128.1"/>
    </source>
</evidence>
<dbReference type="GO" id="GO:0016740">
    <property type="term" value="F:transferase activity"/>
    <property type="evidence" value="ECO:0007669"/>
    <property type="project" value="UniProtKB-KW"/>
</dbReference>
<gene>
    <name evidence="3" type="ORF">A2756_05510</name>
</gene>
<protein>
    <submittedName>
        <fullName evidence="3">Methionyl-tRNA formyltransferase</fullName>
    </submittedName>
</protein>
<dbReference type="SUPFAM" id="SSF53328">
    <property type="entry name" value="Formyltransferase"/>
    <property type="match status" value="1"/>
</dbReference>
<evidence type="ECO:0000259" key="1">
    <source>
        <dbReference type="Pfam" id="PF00551"/>
    </source>
</evidence>
<dbReference type="Pfam" id="PF00551">
    <property type="entry name" value="Formyl_trans_N"/>
    <property type="match status" value="1"/>
</dbReference>
<proteinExistence type="predicted"/>
<feature type="domain" description="Methionyl-tRNA formyltransferase-like C-terminal" evidence="2">
    <location>
        <begin position="168"/>
        <end position="224"/>
    </location>
</feature>